<name>A0ACB9NMA5_BAUVA</name>
<dbReference type="EMBL" id="CM039431">
    <property type="protein sequence ID" value="KAI4337693.1"/>
    <property type="molecule type" value="Genomic_DNA"/>
</dbReference>
<accession>A0ACB9NMA5</accession>
<comment type="caution">
    <text evidence="1">The sequence shown here is derived from an EMBL/GenBank/DDBJ whole genome shotgun (WGS) entry which is preliminary data.</text>
</comment>
<evidence type="ECO:0000313" key="2">
    <source>
        <dbReference type="Proteomes" id="UP000828941"/>
    </source>
</evidence>
<evidence type="ECO:0000313" key="1">
    <source>
        <dbReference type="EMBL" id="KAI4337693.1"/>
    </source>
</evidence>
<dbReference type="Proteomes" id="UP000828941">
    <property type="component" value="Chromosome 6"/>
</dbReference>
<organism evidence="1 2">
    <name type="scientific">Bauhinia variegata</name>
    <name type="common">Purple orchid tree</name>
    <name type="synonym">Phanera variegata</name>
    <dbReference type="NCBI Taxonomy" id="167791"/>
    <lineage>
        <taxon>Eukaryota</taxon>
        <taxon>Viridiplantae</taxon>
        <taxon>Streptophyta</taxon>
        <taxon>Embryophyta</taxon>
        <taxon>Tracheophyta</taxon>
        <taxon>Spermatophyta</taxon>
        <taxon>Magnoliopsida</taxon>
        <taxon>eudicotyledons</taxon>
        <taxon>Gunneridae</taxon>
        <taxon>Pentapetalae</taxon>
        <taxon>rosids</taxon>
        <taxon>fabids</taxon>
        <taxon>Fabales</taxon>
        <taxon>Fabaceae</taxon>
        <taxon>Cercidoideae</taxon>
        <taxon>Cercideae</taxon>
        <taxon>Bauhiniinae</taxon>
        <taxon>Bauhinia</taxon>
    </lineage>
</organism>
<sequence>MAESLSVTVNSSPRLGLSVEEAIRETKVKQAQRPSHAAESSASIFQKGVAELLGTYILIFVGCGAALVSKVQPLTIVGVAIASGLALTVAIYSVGHVSGGHFNPAVTIALATVRKLPFKLVPPYVFCQLMGSILACLTLRVLYNRQADIRVALTEHSSSTTELEAIVWEFIITFILMLTICGVATDQRGSKDLAGVAIGVTVLFNIIIAGPITGASMNPARSLGPAIVSGVYKDIWIFIIAPILGAIAASMVYSLLRVPEPEKKEDVTNFINNHLYFQSDPSKDMYP</sequence>
<protein>
    <submittedName>
        <fullName evidence="1">Uncharacterized protein</fullName>
    </submittedName>
</protein>
<keyword evidence="2" id="KW-1185">Reference proteome</keyword>
<reference evidence="1 2" key="1">
    <citation type="journal article" date="2022" name="DNA Res.">
        <title>Chromosomal-level genome assembly of the orchid tree Bauhinia variegata (Leguminosae; Cercidoideae) supports the allotetraploid origin hypothesis of Bauhinia.</title>
        <authorList>
            <person name="Zhong Y."/>
            <person name="Chen Y."/>
            <person name="Zheng D."/>
            <person name="Pang J."/>
            <person name="Liu Y."/>
            <person name="Luo S."/>
            <person name="Meng S."/>
            <person name="Qian L."/>
            <person name="Wei D."/>
            <person name="Dai S."/>
            <person name="Zhou R."/>
        </authorList>
    </citation>
    <scope>NUCLEOTIDE SEQUENCE [LARGE SCALE GENOMIC DNA]</scope>
    <source>
        <strain evidence="1">BV-YZ2020</strain>
    </source>
</reference>
<gene>
    <name evidence="1" type="ORF">L6164_016077</name>
</gene>
<proteinExistence type="predicted"/>